<dbReference type="SUPFAM" id="SSF56112">
    <property type="entry name" value="Protein kinase-like (PK-like)"/>
    <property type="match status" value="1"/>
</dbReference>
<dbReference type="RefSeq" id="WP_136598114.1">
    <property type="nucleotide sequence ID" value="NZ_STGV01000002.1"/>
</dbReference>
<dbReference type="EMBL" id="STGV01000002">
    <property type="protein sequence ID" value="THV24022.1"/>
    <property type="molecule type" value="Genomic_DNA"/>
</dbReference>
<accession>A0A4S8P542</accession>
<name>A0A4S8P542_9HYPH</name>
<reference evidence="1 2" key="1">
    <citation type="submission" date="2019-04" db="EMBL/GenBank/DDBJ databases">
        <title>Genome sequence of strain shin9-1.</title>
        <authorList>
            <person name="Gao J."/>
            <person name="Sun J."/>
        </authorList>
    </citation>
    <scope>NUCLEOTIDE SEQUENCE [LARGE SCALE GENOMIC DNA]</scope>
    <source>
        <strain evidence="2">shin9-1</strain>
    </source>
</reference>
<protein>
    <submittedName>
        <fullName evidence="1">Serine/threonine protein phosphatase</fullName>
    </submittedName>
</protein>
<comment type="caution">
    <text evidence="1">The sequence shown here is derived from an EMBL/GenBank/DDBJ whole genome shotgun (WGS) entry which is preliminary data.</text>
</comment>
<dbReference type="Proteomes" id="UP000308828">
    <property type="component" value="Unassembled WGS sequence"/>
</dbReference>
<evidence type="ECO:0000313" key="1">
    <source>
        <dbReference type="EMBL" id="THV24022.1"/>
    </source>
</evidence>
<dbReference type="OrthoDB" id="8028712at2"/>
<proteinExistence type="predicted"/>
<gene>
    <name evidence="1" type="ORF">FAA97_08585</name>
</gene>
<sequence>MAYLGEGFGPIINGAELADHEIAEVLKVLVGSDGRVQCLDLPHRRLWIKRQGVKVLPPLVSIQGGLAALLRIPFLTPSPQLAPEAMQAREVARMAAFAKAGFAVPRILYASKTAMVMADVGPTLQQTLKEMRGDDPARHDALLIKAARQLGRVHAAGLSHGRPHVRDFFLRDGEVGFMDFEEDPAAVMPLGMAQARDVLLYFLIVTSTAAEPQATCPAALEAWSAGAPEAARHQLRSLTRVIGRILPLARLIGRVHMGSDLRRFIMATEFLTKAPLTAAEGWNTAKAGQDG</sequence>
<dbReference type="InterPro" id="IPR011009">
    <property type="entry name" value="Kinase-like_dom_sf"/>
</dbReference>
<organism evidence="1 2">
    <name type="scientific">Peteryoungia ipomoeae</name>
    <dbReference type="NCBI Taxonomy" id="1210932"/>
    <lineage>
        <taxon>Bacteria</taxon>
        <taxon>Pseudomonadati</taxon>
        <taxon>Pseudomonadota</taxon>
        <taxon>Alphaproteobacteria</taxon>
        <taxon>Hyphomicrobiales</taxon>
        <taxon>Rhizobiaceae</taxon>
        <taxon>Peteryoungia</taxon>
    </lineage>
</organism>
<evidence type="ECO:0000313" key="2">
    <source>
        <dbReference type="Proteomes" id="UP000308828"/>
    </source>
</evidence>
<keyword evidence="2" id="KW-1185">Reference proteome</keyword>
<dbReference type="AlphaFoldDB" id="A0A4S8P542"/>